<organism evidence="2 3">
    <name type="scientific">Rubroshorea leprosula</name>
    <dbReference type="NCBI Taxonomy" id="152421"/>
    <lineage>
        <taxon>Eukaryota</taxon>
        <taxon>Viridiplantae</taxon>
        <taxon>Streptophyta</taxon>
        <taxon>Embryophyta</taxon>
        <taxon>Tracheophyta</taxon>
        <taxon>Spermatophyta</taxon>
        <taxon>Magnoliopsida</taxon>
        <taxon>eudicotyledons</taxon>
        <taxon>Gunneridae</taxon>
        <taxon>Pentapetalae</taxon>
        <taxon>rosids</taxon>
        <taxon>malvids</taxon>
        <taxon>Malvales</taxon>
        <taxon>Dipterocarpaceae</taxon>
        <taxon>Rubroshorea</taxon>
    </lineage>
</organism>
<accession>A0AAV5LPB7</accession>
<reference evidence="2 3" key="1">
    <citation type="journal article" date="2021" name="Commun. Biol.">
        <title>The genome of Shorea leprosula (Dipterocarpaceae) highlights the ecological relevance of drought in aseasonal tropical rainforests.</title>
        <authorList>
            <person name="Ng K.K.S."/>
            <person name="Kobayashi M.J."/>
            <person name="Fawcett J.A."/>
            <person name="Hatakeyama M."/>
            <person name="Paape T."/>
            <person name="Ng C.H."/>
            <person name="Ang C.C."/>
            <person name="Tnah L.H."/>
            <person name="Lee C.T."/>
            <person name="Nishiyama T."/>
            <person name="Sese J."/>
            <person name="O'Brien M.J."/>
            <person name="Copetti D."/>
            <person name="Mohd Noor M.I."/>
            <person name="Ong R.C."/>
            <person name="Putra M."/>
            <person name="Sireger I.Z."/>
            <person name="Indrioko S."/>
            <person name="Kosugi Y."/>
            <person name="Izuno A."/>
            <person name="Isagi Y."/>
            <person name="Lee S.L."/>
            <person name="Shimizu K.K."/>
        </authorList>
    </citation>
    <scope>NUCLEOTIDE SEQUENCE [LARGE SCALE GENOMIC DNA]</scope>
    <source>
        <strain evidence="2">214</strain>
    </source>
</reference>
<protein>
    <submittedName>
        <fullName evidence="2">Uncharacterized protein</fullName>
    </submittedName>
</protein>
<proteinExistence type="predicted"/>
<comment type="caution">
    <text evidence="2">The sequence shown here is derived from an EMBL/GenBank/DDBJ whole genome shotgun (WGS) entry which is preliminary data.</text>
</comment>
<name>A0AAV5LPB7_9ROSI</name>
<dbReference type="AlphaFoldDB" id="A0AAV5LPB7"/>
<feature type="compositionally biased region" description="Acidic residues" evidence="1">
    <location>
        <begin position="54"/>
        <end position="64"/>
    </location>
</feature>
<evidence type="ECO:0000313" key="2">
    <source>
        <dbReference type="EMBL" id="GKV39293.1"/>
    </source>
</evidence>
<feature type="compositionally biased region" description="Low complexity" evidence="1">
    <location>
        <begin position="42"/>
        <end position="53"/>
    </location>
</feature>
<feature type="compositionally biased region" description="Basic and acidic residues" evidence="1">
    <location>
        <begin position="100"/>
        <end position="125"/>
    </location>
</feature>
<evidence type="ECO:0000256" key="1">
    <source>
        <dbReference type="SAM" id="MobiDB-lite"/>
    </source>
</evidence>
<gene>
    <name evidence="2" type="ORF">SLEP1_g47093</name>
</gene>
<sequence length="140" mass="15408">MSSNIPGGTEEEHSSSESGWTKYIGSPSSETLYSDEQEDIYNNKNKCEINNDNSDSDQESDDSMASDASSGRSHHKLPGKSSKQSHAGMDCYQKAASKYSSEEKLPKQVIKDQRSSKTDKKESVLKAKNAASHVSKVKQR</sequence>
<evidence type="ECO:0000313" key="3">
    <source>
        <dbReference type="Proteomes" id="UP001054252"/>
    </source>
</evidence>
<dbReference type="Proteomes" id="UP001054252">
    <property type="component" value="Unassembled WGS sequence"/>
</dbReference>
<dbReference type="EMBL" id="BPVZ01000133">
    <property type="protein sequence ID" value="GKV39293.1"/>
    <property type="molecule type" value="Genomic_DNA"/>
</dbReference>
<keyword evidence="3" id="KW-1185">Reference proteome</keyword>
<feature type="region of interest" description="Disordered" evidence="1">
    <location>
        <begin position="1"/>
        <end position="140"/>
    </location>
</feature>